<gene>
    <name evidence="2" type="ORF">SAMN05216267_10452</name>
</gene>
<dbReference type="EMBL" id="FODD01000045">
    <property type="protein sequence ID" value="SEO81055.1"/>
    <property type="molecule type" value="Genomic_DNA"/>
</dbReference>
<evidence type="ECO:0000256" key="1">
    <source>
        <dbReference type="SAM" id="Phobius"/>
    </source>
</evidence>
<keyword evidence="3" id="KW-1185">Reference proteome</keyword>
<protein>
    <recommendedName>
        <fullName evidence="4">PH domain-containing protein</fullName>
    </recommendedName>
</protein>
<name>A0A1H8SR58_9ACTN</name>
<accession>A0A1H8SR58</accession>
<proteinExistence type="predicted"/>
<feature type="transmembrane region" description="Helical" evidence="1">
    <location>
        <begin position="60"/>
        <end position="79"/>
    </location>
</feature>
<dbReference type="OrthoDB" id="4333532at2"/>
<organism evidence="2 3">
    <name type="scientific">Actinacidiphila rubida</name>
    <dbReference type="NCBI Taxonomy" id="310780"/>
    <lineage>
        <taxon>Bacteria</taxon>
        <taxon>Bacillati</taxon>
        <taxon>Actinomycetota</taxon>
        <taxon>Actinomycetes</taxon>
        <taxon>Kitasatosporales</taxon>
        <taxon>Streptomycetaceae</taxon>
        <taxon>Actinacidiphila</taxon>
    </lineage>
</organism>
<evidence type="ECO:0000313" key="2">
    <source>
        <dbReference type="EMBL" id="SEO81055.1"/>
    </source>
</evidence>
<dbReference type="RefSeq" id="WP_079176260.1">
    <property type="nucleotide sequence ID" value="NZ_FODD01000045.1"/>
</dbReference>
<sequence length="187" mass="19836">MGWRDSRLPEIEAGRPLAHGPVRDTAHARGFRSDRRWAVGCAGAAFALAMLAEADSGDLGAAYAAATLGAALVVLALLWPPRVTAGQGRLAVRGLLRTRTVRTDALAGMWLIGDLATSLVLRDVDGRRVELDSETVVANPLLWHLLEAGVHRSQERGTLRTGARVLDALAHRVDGEAAAILRASGLN</sequence>
<feature type="transmembrane region" description="Helical" evidence="1">
    <location>
        <begin position="37"/>
        <end position="54"/>
    </location>
</feature>
<keyword evidence="1" id="KW-0812">Transmembrane</keyword>
<dbReference type="STRING" id="310780.SAMN05216267_10452"/>
<dbReference type="Proteomes" id="UP000181951">
    <property type="component" value="Unassembled WGS sequence"/>
</dbReference>
<reference evidence="2 3" key="1">
    <citation type="submission" date="2016-10" db="EMBL/GenBank/DDBJ databases">
        <authorList>
            <person name="de Groot N.N."/>
        </authorList>
    </citation>
    <scope>NUCLEOTIDE SEQUENCE [LARGE SCALE GENOMIC DNA]</scope>
    <source>
        <strain evidence="2 3">CGMCC 4.2026</strain>
    </source>
</reference>
<keyword evidence="1" id="KW-1133">Transmembrane helix</keyword>
<evidence type="ECO:0000313" key="3">
    <source>
        <dbReference type="Proteomes" id="UP000181951"/>
    </source>
</evidence>
<evidence type="ECO:0008006" key="4">
    <source>
        <dbReference type="Google" id="ProtNLM"/>
    </source>
</evidence>
<keyword evidence="1" id="KW-0472">Membrane</keyword>
<dbReference type="AlphaFoldDB" id="A0A1H8SR58"/>